<proteinExistence type="predicted"/>
<dbReference type="EMBL" id="ML986701">
    <property type="protein sequence ID" value="KAF2259718.1"/>
    <property type="molecule type" value="Genomic_DNA"/>
</dbReference>
<dbReference type="Proteomes" id="UP000800093">
    <property type="component" value="Unassembled WGS sequence"/>
</dbReference>
<dbReference type="PANTHER" id="PTHR43975:SF2">
    <property type="entry name" value="EG:BACR7A4.14 PROTEIN-RELATED"/>
    <property type="match status" value="1"/>
</dbReference>
<name>A0A9P4K031_9PLEO</name>
<dbReference type="InterPro" id="IPR036291">
    <property type="entry name" value="NAD(P)-bd_dom_sf"/>
</dbReference>
<dbReference type="PANTHER" id="PTHR43975">
    <property type="entry name" value="ZGC:101858"/>
    <property type="match status" value="1"/>
</dbReference>
<comment type="caution">
    <text evidence="1">The sequence shown here is derived from an EMBL/GenBank/DDBJ whole genome shotgun (WGS) entry which is preliminary data.</text>
</comment>
<sequence length="285" mass="30090">MAPSFPSFTKIWHSKPYPYIDPTRPELSAKGRNVVVTGGATGIGLAISVAFAKAGAKSVVIMGRRAEKLEEGKKTITAAGAAGTTVSYKVVDLVKKEDTVAAFNAVAQEFGKIDVLIANASVFGQGGMIADLTAEGLMSTVELNAVTVLHSLQAFLPNAAKGAVLIHSNTSMAHTAPWPGAGTYPLSKALALKLMDYAAAEHPDLRIISTHPCWAPTDLNGHTAAAPDSPDLAGHTFVWLASPEADFLKGKFVWSNWDAEELVARKEEILADKSLLTWMVNGVPA</sequence>
<keyword evidence="2" id="KW-1185">Reference proteome</keyword>
<reference evidence="2" key="1">
    <citation type="journal article" date="2020" name="Stud. Mycol.">
        <title>101 Dothideomycetes genomes: A test case for predicting lifestyles and emergence of pathogens.</title>
        <authorList>
            <person name="Haridas S."/>
            <person name="Albert R."/>
            <person name="Binder M."/>
            <person name="Bloem J."/>
            <person name="LaButti K."/>
            <person name="Salamov A."/>
            <person name="Andreopoulos B."/>
            <person name="Baker S."/>
            <person name="Barry K."/>
            <person name="Bills G."/>
            <person name="Bluhm B."/>
            <person name="Cannon C."/>
            <person name="Castanera R."/>
            <person name="Culley D."/>
            <person name="Daum C."/>
            <person name="Ezra D."/>
            <person name="Gonzalez J."/>
            <person name="Henrissat B."/>
            <person name="Kuo A."/>
            <person name="Liang C."/>
            <person name="Lipzen A."/>
            <person name="Lutzoni F."/>
            <person name="Magnuson J."/>
            <person name="Mondo S."/>
            <person name="Nolan M."/>
            <person name="Ohm R."/>
            <person name="Pangilinan J."/>
            <person name="Park H.-J."/>
            <person name="Ramirez L."/>
            <person name="Alfaro M."/>
            <person name="Sun H."/>
            <person name="Tritt A."/>
            <person name="Yoshinaga Y."/>
            <person name="Zwiers L.-H."/>
            <person name="Turgeon B."/>
            <person name="Goodwin S."/>
            <person name="Spatafora J."/>
            <person name="Crous P."/>
            <person name="Grigoriev I."/>
        </authorList>
    </citation>
    <scope>NUCLEOTIDE SEQUENCE [LARGE SCALE GENOMIC DNA]</scope>
    <source>
        <strain evidence="2">CBS 304.66</strain>
    </source>
</reference>
<accession>A0A9P4K031</accession>
<protein>
    <submittedName>
        <fullName evidence="1">NAD(P)-binding protein</fullName>
    </submittedName>
</protein>
<dbReference type="AlphaFoldDB" id="A0A9P4K031"/>
<organism evidence="1 2">
    <name type="scientific">Lojkania enalia</name>
    <dbReference type="NCBI Taxonomy" id="147567"/>
    <lineage>
        <taxon>Eukaryota</taxon>
        <taxon>Fungi</taxon>
        <taxon>Dikarya</taxon>
        <taxon>Ascomycota</taxon>
        <taxon>Pezizomycotina</taxon>
        <taxon>Dothideomycetes</taxon>
        <taxon>Pleosporomycetidae</taxon>
        <taxon>Pleosporales</taxon>
        <taxon>Pleosporales incertae sedis</taxon>
        <taxon>Lojkania</taxon>
    </lineage>
</organism>
<dbReference type="CDD" id="cd05233">
    <property type="entry name" value="SDR_c"/>
    <property type="match status" value="1"/>
</dbReference>
<evidence type="ECO:0000313" key="2">
    <source>
        <dbReference type="Proteomes" id="UP000800093"/>
    </source>
</evidence>
<dbReference type="OrthoDB" id="1933717at2759"/>
<dbReference type="Pfam" id="PF00106">
    <property type="entry name" value="adh_short"/>
    <property type="match status" value="1"/>
</dbReference>
<dbReference type="InterPro" id="IPR002347">
    <property type="entry name" value="SDR_fam"/>
</dbReference>
<dbReference type="Gene3D" id="3.40.50.720">
    <property type="entry name" value="NAD(P)-binding Rossmann-like Domain"/>
    <property type="match status" value="1"/>
</dbReference>
<dbReference type="SUPFAM" id="SSF51735">
    <property type="entry name" value="NAD(P)-binding Rossmann-fold domains"/>
    <property type="match status" value="1"/>
</dbReference>
<dbReference type="PRINTS" id="PR00081">
    <property type="entry name" value="GDHRDH"/>
</dbReference>
<evidence type="ECO:0000313" key="1">
    <source>
        <dbReference type="EMBL" id="KAF2259718.1"/>
    </source>
</evidence>
<gene>
    <name evidence="1" type="ORF">CC78DRAFT_53908</name>
</gene>